<protein>
    <submittedName>
        <fullName evidence="7">Uncharacterized protein</fullName>
    </submittedName>
</protein>
<evidence type="ECO:0000313" key="7">
    <source>
        <dbReference type="EMBL" id="CEK77112.1"/>
    </source>
</evidence>
<dbReference type="EMBL" id="HACG01030245">
    <property type="protein sequence ID" value="CEK77110.1"/>
    <property type="molecule type" value="Transcribed_RNA"/>
</dbReference>
<reference evidence="7" key="1">
    <citation type="submission" date="2014-12" db="EMBL/GenBank/DDBJ databases">
        <title>Insight into the proteome of Arion vulgaris.</title>
        <authorList>
            <person name="Aradska J."/>
            <person name="Bulat T."/>
            <person name="Smidak R."/>
            <person name="Sarate P."/>
            <person name="Gangsoo J."/>
            <person name="Sialana F."/>
            <person name="Bilban M."/>
            <person name="Lubec G."/>
        </authorList>
    </citation>
    <scope>NUCLEOTIDE SEQUENCE</scope>
    <source>
        <tissue evidence="7">Skin</tissue>
    </source>
</reference>
<evidence type="ECO:0000313" key="3">
    <source>
        <dbReference type="EMBL" id="CEK77105.1"/>
    </source>
</evidence>
<evidence type="ECO:0000313" key="5">
    <source>
        <dbReference type="EMBL" id="CEK77109.1"/>
    </source>
</evidence>
<dbReference type="EMBL" id="HACG01030240">
    <property type="protein sequence ID" value="CEK77105.1"/>
    <property type="molecule type" value="Transcribed_RNA"/>
</dbReference>
<evidence type="ECO:0000313" key="4">
    <source>
        <dbReference type="EMBL" id="CEK77107.1"/>
    </source>
</evidence>
<accession>A0A0B7A8W4</accession>
<dbReference type="EMBL" id="HACG01030238">
    <property type="protein sequence ID" value="CEK77103.1"/>
    <property type="molecule type" value="Transcribed_RNA"/>
</dbReference>
<dbReference type="EMBL" id="HACG01030239">
    <property type="protein sequence ID" value="CEK77104.1"/>
    <property type="molecule type" value="Transcribed_RNA"/>
</dbReference>
<evidence type="ECO:0000313" key="6">
    <source>
        <dbReference type="EMBL" id="CEK77110.1"/>
    </source>
</evidence>
<gene>
    <name evidence="7" type="primary">ORF103095</name>
    <name evidence="1" type="synonym">ORF103042</name>
    <name evidence="2" type="synonym">ORF103048</name>
    <name evidence="3" type="synonym">ORF103053</name>
    <name evidence="4" type="synonym">ORF103062</name>
    <name evidence="5" type="synonym">ORF103072</name>
    <name evidence="6" type="synonym">ORF103081</name>
</gene>
<sequence>MHPKNIQKKKKHYLTSHRKNILFHMFKYESVLSHKLMYLHWAAIEDNETELCDSDHFYSNYPHLKG</sequence>
<dbReference type="EMBL" id="HACG01030242">
    <property type="protein sequence ID" value="CEK77107.1"/>
    <property type="molecule type" value="Transcribed_RNA"/>
</dbReference>
<evidence type="ECO:0000313" key="2">
    <source>
        <dbReference type="EMBL" id="CEK77104.1"/>
    </source>
</evidence>
<dbReference type="EMBL" id="HACG01030247">
    <property type="protein sequence ID" value="CEK77112.1"/>
    <property type="molecule type" value="Transcribed_RNA"/>
</dbReference>
<organism evidence="7">
    <name type="scientific">Arion vulgaris</name>
    <dbReference type="NCBI Taxonomy" id="1028688"/>
    <lineage>
        <taxon>Eukaryota</taxon>
        <taxon>Metazoa</taxon>
        <taxon>Spiralia</taxon>
        <taxon>Lophotrochozoa</taxon>
        <taxon>Mollusca</taxon>
        <taxon>Gastropoda</taxon>
        <taxon>Heterobranchia</taxon>
        <taxon>Euthyneura</taxon>
        <taxon>Panpulmonata</taxon>
        <taxon>Eupulmonata</taxon>
        <taxon>Stylommatophora</taxon>
        <taxon>Helicina</taxon>
        <taxon>Arionoidea</taxon>
        <taxon>Arionidae</taxon>
        <taxon>Arion</taxon>
    </lineage>
</organism>
<dbReference type="AlphaFoldDB" id="A0A0B7A8W4"/>
<name>A0A0B7A8W4_9EUPU</name>
<evidence type="ECO:0000313" key="1">
    <source>
        <dbReference type="EMBL" id="CEK77103.1"/>
    </source>
</evidence>
<proteinExistence type="predicted"/>
<dbReference type="EMBL" id="HACG01030244">
    <property type="protein sequence ID" value="CEK77109.1"/>
    <property type="molecule type" value="Transcribed_RNA"/>
</dbReference>